<feature type="compositionally biased region" description="Basic residues" evidence="8">
    <location>
        <begin position="233"/>
        <end position="248"/>
    </location>
</feature>
<dbReference type="GO" id="GO:0006364">
    <property type="term" value="P:rRNA processing"/>
    <property type="evidence" value="ECO:0007669"/>
    <property type="project" value="UniProtKB-KW"/>
</dbReference>
<evidence type="ECO:0000313" key="11">
    <source>
        <dbReference type="Proteomes" id="UP000028045"/>
    </source>
</evidence>
<evidence type="ECO:0000259" key="9">
    <source>
        <dbReference type="PROSITE" id="PS50174"/>
    </source>
</evidence>
<evidence type="ECO:0000313" key="10">
    <source>
        <dbReference type="EMBL" id="KEY71127.1"/>
    </source>
</evidence>
<keyword evidence="4" id="KW-0539">Nucleus</keyword>
<keyword evidence="2" id="KW-0690">Ribosome biogenesis</keyword>
<reference evidence="10 11" key="1">
    <citation type="journal article" date="2014" name="BMC Genomics">
        <title>Comparative genome sequencing reveals chemotype-specific gene clusters in the toxigenic black mold Stachybotrys.</title>
        <authorList>
            <person name="Semeiks J."/>
            <person name="Borek D."/>
            <person name="Otwinowski Z."/>
            <person name="Grishin N.V."/>
        </authorList>
    </citation>
    <scope>NUCLEOTIDE SEQUENCE [LARGE SCALE GENOMIC DNA]</scope>
    <source>
        <strain evidence="11">CBS 109288 / IBT 7711</strain>
    </source>
</reference>
<feature type="domain" description="G-patch" evidence="9">
    <location>
        <begin position="26"/>
        <end position="80"/>
    </location>
</feature>
<protein>
    <recommendedName>
        <fullName evidence="6">PinX1-related protein 1</fullName>
    </recommendedName>
</protein>
<name>A0A084B0P8_STACB</name>
<organism evidence="10 11">
    <name type="scientific">Stachybotrys chartarum (strain CBS 109288 / IBT 7711)</name>
    <name type="common">Toxic black mold</name>
    <name type="synonym">Stilbospora chartarum</name>
    <dbReference type="NCBI Taxonomy" id="1280523"/>
    <lineage>
        <taxon>Eukaryota</taxon>
        <taxon>Fungi</taxon>
        <taxon>Dikarya</taxon>
        <taxon>Ascomycota</taxon>
        <taxon>Pezizomycotina</taxon>
        <taxon>Sordariomycetes</taxon>
        <taxon>Hypocreomycetidae</taxon>
        <taxon>Hypocreales</taxon>
        <taxon>Stachybotryaceae</taxon>
        <taxon>Stachybotrys</taxon>
    </lineage>
</organism>
<proteinExistence type="inferred from homology"/>
<comment type="function">
    <text evidence="7">Involved in rRNA-processing at A0, A1 and A2 sites and negatively regulates telomerase.</text>
</comment>
<feature type="compositionally biased region" description="Basic and acidic residues" evidence="8">
    <location>
        <begin position="278"/>
        <end position="298"/>
    </location>
</feature>
<evidence type="ECO:0000256" key="1">
    <source>
        <dbReference type="ARBA" id="ARBA00004604"/>
    </source>
</evidence>
<dbReference type="EMBL" id="KL648363">
    <property type="protein sequence ID" value="KEY71127.1"/>
    <property type="molecule type" value="Genomic_DNA"/>
</dbReference>
<evidence type="ECO:0000256" key="7">
    <source>
        <dbReference type="ARBA" id="ARBA00043878"/>
    </source>
</evidence>
<evidence type="ECO:0000256" key="6">
    <source>
        <dbReference type="ARBA" id="ARBA00041961"/>
    </source>
</evidence>
<evidence type="ECO:0000256" key="5">
    <source>
        <dbReference type="ARBA" id="ARBA00038007"/>
    </source>
</evidence>
<evidence type="ECO:0000256" key="8">
    <source>
        <dbReference type="SAM" id="MobiDB-lite"/>
    </source>
</evidence>
<dbReference type="Proteomes" id="UP000028045">
    <property type="component" value="Unassembled WGS sequence"/>
</dbReference>
<feature type="region of interest" description="Disordered" evidence="8">
    <location>
        <begin position="1"/>
        <end position="24"/>
    </location>
</feature>
<evidence type="ECO:0000256" key="4">
    <source>
        <dbReference type="ARBA" id="ARBA00023242"/>
    </source>
</evidence>
<feature type="compositionally biased region" description="Low complexity" evidence="8">
    <location>
        <begin position="315"/>
        <end position="331"/>
    </location>
</feature>
<comment type="similarity">
    <text evidence="5">Belongs to the PINX1 family.</text>
</comment>
<dbReference type="InterPro" id="IPR050656">
    <property type="entry name" value="PINX1"/>
</dbReference>
<feature type="compositionally biased region" description="Polar residues" evidence="8">
    <location>
        <begin position="15"/>
        <end position="24"/>
    </location>
</feature>
<dbReference type="HOGENOM" id="CLU_052839_0_0_1"/>
<gene>
    <name evidence="10" type="ORF">S7711_00949</name>
</gene>
<feature type="region of interest" description="Disordered" evidence="8">
    <location>
        <begin position="149"/>
        <end position="356"/>
    </location>
</feature>
<evidence type="ECO:0000256" key="2">
    <source>
        <dbReference type="ARBA" id="ARBA00022517"/>
    </source>
</evidence>
<dbReference type="PANTHER" id="PTHR23149">
    <property type="entry name" value="G PATCH DOMAIN CONTAINING PROTEIN"/>
    <property type="match status" value="1"/>
</dbReference>
<comment type="subcellular location">
    <subcellularLocation>
        <location evidence="1">Nucleus</location>
        <location evidence="1">Nucleolus</location>
    </subcellularLocation>
</comment>
<accession>A0A084B0P8</accession>
<dbReference type="PANTHER" id="PTHR23149:SF31">
    <property type="entry name" value="PROTEIN PXR1"/>
    <property type="match status" value="1"/>
</dbReference>
<feature type="compositionally biased region" description="Low complexity" evidence="8">
    <location>
        <begin position="340"/>
        <end position="356"/>
    </location>
</feature>
<dbReference type="GO" id="GO:0005730">
    <property type="term" value="C:nucleolus"/>
    <property type="evidence" value="ECO:0007669"/>
    <property type="project" value="UniProtKB-SubCell"/>
</dbReference>
<evidence type="ECO:0000256" key="3">
    <source>
        <dbReference type="ARBA" id="ARBA00022552"/>
    </source>
</evidence>
<dbReference type="OrthoDB" id="29523at2759"/>
<dbReference type="AlphaFoldDB" id="A0A084B0P8"/>
<sequence length="387" mass="43210">MGLLAESKTRKVTSKDPNNTKWMRDTSTFGQKILRAQGWQPGQYLGVQDAPHSEFHTAANASFIKVALKDDMKGLGFDKAKDDEITGINVFSDLLSRLNGKSEVEVEEQRQARLTVKACHYVDSKYGPMRFVRGGLLVGDELKETKPADEPAVVAVNNNTEEPISTKKDKKSKKRKATDMETEDSEAPESAPSEQGHAERKKRRKEESRAKKSRSTSTSPLDDGSAAIDEGKAKKKDKKKKTKKSKDKRRAEDEDEYEDIDAEATERGEGDKDDVVDEVTKDEAKRLKKERKEREKKEKKERKKEKKRKREEAASVSISVTTTSDVTISSSAHETEKSETPTATATSTGTSTPIGSRNFVRSRFIASKRQATLDAKALNQILMIRAA</sequence>
<dbReference type="GO" id="GO:0003676">
    <property type="term" value="F:nucleic acid binding"/>
    <property type="evidence" value="ECO:0007669"/>
    <property type="project" value="InterPro"/>
</dbReference>
<dbReference type="PROSITE" id="PS50174">
    <property type="entry name" value="G_PATCH"/>
    <property type="match status" value="1"/>
</dbReference>
<keyword evidence="11" id="KW-1185">Reference proteome</keyword>
<feature type="compositionally biased region" description="Acidic residues" evidence="8">
    <location>
        <begin position="253"/>
        <end position="263"/>
    </location>
</feature>
<feature type="compositionally biased region" description="Basic residues" evidence="8">
    <location>
        <begin position="299"/>
        <end position="309"/>
    </location>
</feature>
<keyword evidence="3" id="KW-0698">rRNA processing</keyword>
<dbReference type="InterPro" id="IPR000467">
    <property type="entry name" value="G_patch_dom"/>
</dbReference>